<reference evidence="2 3" key="1">
    <citation type="journal article" date="2023" name="Int. J. Syst. Evol. Microbiol.">
        <title>Lactiplantibacillus brownii sp. nov., a novel psychrotolerant species isolated from sauerkraut.</title>
        <authorList>
            <person name="Heng Y.C."/>
            <person name="Silvaraju S."/>
            <person name="Lee J.K.Y."/>
            <person name="Kittelmann S."/>
        </authorList>
    </citation>
    <scope>NUCLEOTIDE SEQUENCE [LARGE SCALE GENOMIC DNA]</scope>
    <source>
        <strain evidence="2 3">WILCCON 0030</strain>
    </source>
</reference>
<evidence type="ECO:0000256" key="1">
    <source>
        <dbReference type="SAM" id="Phobius"/>
    </source>
</evidence>
<keyword evidence="1" id="KW-1133">Transmembrane helix</keyword>
<keyword evidence="3" id="KW-1185">Reference proteome</keyword>
<proteinExistence type="predicted"/>
<sequence>MLAMLAIHGLGPIRMFHLTERVAGPKGAIGILLIIVLLIVAYRYFKRHQS</sequence>
<organism evidence="2 3">
    <name type="scientific">Lactiplantibacillus brownii</name>
    <dbReference type="NCBI Taxonomy" id="3069269"/>
    <lineage>
        <taxon>Bacteria</taxon>
        <taxon>Bacillati</taxon>
        <taxon>Bacillota</taxon>
        <taxon>Bacilli</taxon>
        <taxon>Lactobacillales</taxon>
        <taxon>Lactobacillaceae</taxon>
        <taxon>Lactiplantibacillus</taxon>
    </lineage>
</organism>
<gene>
    <name evidence="2" type="ORF">RA086_12735</name>
</gene>
<keyword evidence="1" id="KW-0812">Transmembrane</keyword>
<dbReference type="Proteomes" id="UP001227831">
    <property type="component" value="Unassembled WGS sequence"/>
</dbReference>
<evidence type="ECO:0000313" key="2">
    <source>
        <dbReference type="EMBL" id="MDQ7938475.1"/>
    </source>
</evidence>
<evidence type="ECO:0000313" key="3">
    <source>
        <dbReference type="Proteomes" id="UP001227831"/>
    </source>
</evidence>
<name>A0ABU1ACV2_9LACO</name>
<accession>A0ABU1ACV2</accession>
<feature type="transmembrane region" description="Helical" evidence="1">
    <location>
        <begin position="27"/>
        <end position="45"/>
    </location>
</feature>
<protein>
    <submittedName>
        <fullName evidence="2">Uncharacterized protein</fullName>
    </submittedName>
</protein>
<dbReference type="RefSeq" id="WP_308704153.1">
    <property type="nucleotide sequence ID" value="NZ_AP027463.1"/>
</dbReference>
<dbReference type="EMBL" id="JAVCWF010000001">
    <property type="protein sequence ID" value="MDQ7938475.1"/>
    <property type="molecule type" value="Genomic_DNA"/>
</dbReference>
<comment type="caution">
    <text evidence="2">The sequence shown here is derived from an EMBL/GenBank/DDBJ whole genome shotgun (WGS) entry which is preliminary data.</text>
</comment>
<keyword evidence="1" id="KW-0472">Membrane</keyword>